<feature type="transmembrane region" description="Helical" evidence="6">
    <location>
        <begin position="381"/>
        <end position="401"/>
    </location>
</feature>
<dbReference type="Proteomes" id="UP001521931">
    <property type="component" value="Unassembled WGS sequence"/>
</dbReference>
<name>A0ABS9Q0H0_9MICO</name>
<proteinExistence type="predicted"/>
<reference evidence="8 9" key="1">
    <citation type="submission" date="2022-02" db="EMBL/GenBank/DDBJ databases">
        <title>Uncovering new skin microbiome diversity through culturing and metagenomics.</title>
        <authorList>
            <person name="Conlan S."/>
            <person name="Deming C."/>
            <person name="Nisc Comparative Sequencing Program N."/>
            <person name="Segre J.A."/>
        </authorList>
    </citation>
    <scope>NUCLEOTIDE SEQUENCE [LARGE SCALE GENOMIC DNA]</scope>
    <source>
        <strain evidence="8 9">ACRQZ</strain>
    </source>
</reference>
<evidence type="ECO:0000256" key="3">
    <source>
        <dbReference type="ARBA" id="ARBA00022692"/>
    </source>
</evidence>
<comment type="caution">
    <text evidence="8">The sequence shown here is derived from an EMBL/GenBank/DDBJ whole genome shotgun (WGS) entry which is preliminary data.</text>
</comment>
<evidence type="ECO:0000256" key="6">
    <source>
        <dbReference type="SAM" id="Phobius"/>
    </source>
</evidence>
<feature type="domain" description="Copper resistance protein D" evidence="7">
    <location>
        <begin position="242"/>
        <end position="339"/>
    </location>
</feature>
<feature type="transmembrane region" description="Helical" evidence="6">
    <location>
        <begin position="563"/>
        <end position="592"/>
    </location>
</feature>
<evidence type="ECO:0000256" key="2">
    <source>
        <dbReference type="ARBA" id="ARBA00022475"/>
    </source>
</evidence>
<dbReference type="PANTHER" id="PTHR34820:SF4">
    <property type="entry name" value="INNER MEMBRANE PROTEIN YEBZ"/>
    <property type="match status" value="1"/>
</dbReference>
<keyword evidence="3 6" id="KW-0812">Transmembrane</keyword>
<feature type="transmembrane region" description="Helical" evidence="6">
    <location>
        <begin position="413"/>
        <end position="434"/>
    </location>
</feature>
<feature type="transmembrane region" description="Helical" evidence="6">
    <location>
        <begin position="150"/>
        <end position="170"/>
    </location>
</feature>
<evidence type="ECO:0000313" key="9">
    <source>
        <dbReference type="Proteomes" id="UP001521931"/>
    </source>
</evidence>
<dbReference type="InterPro" id="IPR032694">
    <property type="entry name" value="CopC/D"/>
</dbReference>
<feature type="transmembrane region" description="Helical" evidence="6">
    <location>
        <begin position="446"/>
        <end position="470"/>
    </location>
</feature>
<protein>
    <submittedName>
        <fullName evidence="8">Cytochrome c oxidase assembly protein</fullName>
    </submittedName>
</protein>
<dbReference type="PANTHER" id="PTHR34820">
    <property type="entry name" value="INNER MEMBRANE PROTEIN YEBZ"/>
    <property type="match status" value="1"/>
</dbReference>
<feature type="transmembrane region" description="Helical" evidence="6">
    <location>
        <begin position="528"/>
        <end position="551"/>
    </location>
</feature>
<keyword evidence="2" id="KW-1003">Cell membrane</keyword>
<feature type="transmembrane region" description="Helical" evidence="6">
    <location>
        <begin position="246"/>
        <end position="267"/>
    </location>
</feature>
<gene>
    <name evidence="8" type="ORF">MHL29_01540</name>
</gene>
<dbReference type="EMBL" id="JAKRCV010000002">
    <property type="protein sequence ID" value="MCG7320578.1"/>
    <property type="molecule type" value="Genomic_DNA"/>
</dbReference>
<dbReference type="RefSeq" id="WP_239261635.1">
    <property type="nucleotide sequence ID" value="NZ_JAKRCV010000002.1"/>
</dbReference>
<comment type="subcellular location">
    <subcellularLocation>
        <location evidence="1">Cell membrane</location>
        <topology evidence="1">Multi-pass membrane protein</topology>
    </subcellularLocation>
</comment>
<evidence type="ECO:0000259" key="7">
    <source>
        <dbReference type="Pfam" id="PF05425"/>
    </source>
</evidence>
<dbReference type="Pfam" id="PF05425">
    <property type="entry name" value="CopD"/>
    <property type="match status" value="1"/>
</dbReference>
<feature type="transmembrane region" description="Helical" evidence="6">
    <location>
        <begin position="210"/>
        <end position="234"/>
    </location>
</feature>
<accession>A0ABS9Q0H0</accession>
<keyword evidence="9" id="KW-1185">Reference proteome</keyword>
<keyword evidence="5 6" id="KW-0472">Membrane</keyword>
<feature type="transmembrane region" description="Helical" evidence="6">
    <location>
        <begin position="318"/>
        <end position="339"/>
    </location>
</feature>
<feature type="transmembrane region" description="Helical" evidence="6">
    <location>
        <begin position="110"/>
        <end position="130"/>
    </location>
</feature>
<evidence type="ECO:0000256" key="1">
    <source>
        <dbReference type="ARBA" id="ARBA00004651"/>
    </source>
</evidence>
<keyword evidence="4 6" id="KW-1133">Transmembrane helix</keyword>
<feature type="transmembrane region" description="Helical" evidence="6">
    <location>
        <begin position="23"/>
        <end position="46"/>
    </location>
</feature>
<organism evidence="8 9">
    <name type="scientific">Arsenicicoccus bolidensis</name>
    <dbReference type="NCBI Taxonomy" id="229480"/>
    <lineage>
        <taxon>Bacteria</taxon>
        <taxon>Bacillati</taxon>
        <taxon>Actinomycetota</taxon>
        <taxon>Actinomycetes</taxon>
        <taxon>Micrococcales</taxon>
        <taxon>Intrasporangiaceae</taxon>
        <taxon>Arsenicicoccus</taxon>
    </lineage>
</organism>
<dbReference type="InterPro" id="IPR019108">
    <property type="entry name" value="Caa3_assmbl_CtaG-rel"/>
</dbReference>
<feature type="transmembrane region" description="Helical" evidence="6">
    <location>
        <begin position="491"/>
        <end position="516"/>
    </location>
</feature>
<feature type="transmembrane region" description="Helical" evidence="6">
    <location>
        <begin position="66"/>
        <end position="89"/>
    </location>
</feature>
<dbReference type="InterPro" id="IPR008457">
    <property type="entry name" value="Cu-R_CopD_dom"/>
</dbReference>
<dbReference type="Pfam" id="PF09678">
    <property type="entry name" value="Caa3_CtaG"/>
    <property type="match status" value="1"/>
</dbReference>
<evidence type="ECO:0000256" key="4">
    <source>
        <dbReference type="ARBA" id="ARBA00022989"/>
    </source>
</evidence>
<sequence>MSSTQVASPSTPHRDDSREARTVIATVPLVGALVALLAGGLATGAFTELVTGLGDAGPAVRWGLPLVRAVHDVALTATVGLLLVGTMLVPDDREGTRRVTAARAASLTGMIWVVAGLAGVVLTFADAAGMSPTDPQFGDQFGAFAMSFDAIRATVVSALIGMVVTTGAAVGRSRYTLAWMLVLGLLALFPLGLAGHAAGSVAHDTAVTSLQYHLLGAVLWLGGLLGILVLRPLLRGRDLGVTVERYSHVATWSLAFVALSGLLNAAVRVGSWRGLASAYGLLIVLKVLLLVALALVGLRQRRAYVARLRENPTLAAGFARFAAIELAVMGLAVGLGVALSRSAPPVPEVQPGITAAESLTGYPAPAVPQGWSWLSTWRVDWLWLSLSLIAVGLYLHGVRVLHRRGDRWPVTRTLAWLAGHAIFLLATQGGPGVLGKVSFSWHMSMHMALMMGVPMLLVLGAPSTLALRVLRPRHDGSFGLRELLSAALGSRWVGFMANPLVAAINFYASLIVFYFTPLFELALRTHTGHVLMVVHFVLAGYGFAWVLIGVDPGPRKWPAPGRLVLLLGTLGFHAWFGIALMSGTTLLAPTFYQSLQLGWGWNLLQDQQDGGAIAWGIGEFPTMILALLVVADWVRSDSRESRRYDREAERDEDAELRAYNERLGRIAGQDQTRRG</sequence>
<evidence type="ECO:0000313" key="8">
    <source>
        <dbReference type="EMBL" id="MCG7320578.1"/>
    </source>
</evidence>
<feature type="transmembrane region" description="Helical" evidence="6">
    <location>
        <begin position="279"/>
        <end position="298"/>
    </location>
</feature>
<evidence type="ECO:0000256" key="5">
    <source>
        <dbReference type="ARBA" id="ARBA00023136"/>
    </source>
</evidence>
<feature type="transmembrane region" description="Helical" evidence="6">
    <location>
        <begin position="612"/>
        <end position="634"/>
    </location>
</feature>
<feature type="transmembrane region" description="Helical" evidence="6">
    <location>
        <begin position="177"/>
        <end position="198"/>
    </location>
</feature>